<dbReference type="Proteomes" id="UP000736672">
    <property type="component" value="Unassembled WGS sequence"/>
</dbReference>
<name>A0A9P9L6U7_FUSSL</name>
<gene>
    <name evidence="1" type="ORF">B0J15DRAFT_457471</name>
</gene>
<evidence type="ECO:0000313" key="2">
    <source>
        <dbReference type="Proteomes" id="UP000736672"/>
    </source>
</evidence>
<keyword evidence="2" id="KW-1185">Reference proteome</keyword>
<protein>
    <submittedName>
        <fullName evidence="1">Uncharacterized protein</fullName>
    </submittedName>
</protein>
<dbReference type="EMBL" id="JAGTJS010000001">
    <property type="protein sequence ID" value="KAH7275293.1"/>
    <property type="molecule type" value="Genomic_DNA"/>
</dbReference>
<sequence>MAEMRGSIRHLVLIAMTPQAFGVGRELQRTSWGVLGLLGLQEALVLAWSAAEGAGMEGQAGQDRGCWTDRCSPRFFLGFSKVSKRGQGWLGGVCEQMEGGPGSAIRNPQSLLLRCAALAFRPWMPCCRTDAADAAQPPRATTAQWNLRTTSKELLDGLLLFA</sequence>
<organism evidence="1 2">
    <name type="scientific">Fusarium solani</name>
    <name type="common">Filamentous fungus</name>
    <dbReference type="NCBI Taxonomy" id="169388"/>
    <lineage>
        <taxon>Eukaryota</taxon>
        <taxon>Fungi</taxon>
        <taxon>Dikarya</taxon>
        <taxon>Ascomycota</taxon>
        <taxon>Pezizomycotina</taxon>
        <taxon>Sordariomycetes</taxon>
        <taxon>Hypocreomycetidae</taxon>
        <taxon>Hypocreales</taxon>
        <taxon>Nectriaceae</taxon>
        <taxon>Fusarium</taxon>
        <taxon>Fusarium solani species complex</taxon>
    </lineage>
</organism>
<dbReference type="AlphaFoldDB" id="A0A9P9L6U7"/>
<accession>A0A9P9L6U7</accession>
<comment type="caution">
    <text evidence="1">The sequence shown here is derived from an EMBL/GenBank/DDBJ whole genome shotgun (WGS) entry which is preliminary data.</text>
</comment>
<proteinExistence type="predicted"/>
<reference evidence="1" key="1">
    <citation type="journal article" date="2021" name="Nat. Commun.">
        <title>Genetic determinants of endophytism in the Arabidopsis root mycobiome.</title>
        <authorList>
            <person name="Mesny F."/>
            <person name="Miyauchi S."/>
            <person name="Thiergart T."/>
            <person name="Pickel B."/>
            <person name="Atanasova L."/>
            <person name="Karlsson M."/>
            <person name="Huettel B."/>
            <person name="Barry K.W."/>
            <person name="Haridas S."/>
            <person name="Chen C."/>
            <person name="Bauer D."/>
            <person name="Andreopoulos W."/>
            <person name="Pangilinan J."/>
            <person name="LaButti K."/>
            <person name="Riley R."/>
            <person name="Lipzen A."/>
            <person name="Clum A."/>
            <person name="Drula E."/>
            <person name="Henrissat B."/>
            <person name="Kohler A."/>
            <person name="Grigoriev I.V."/>
            <person name="Martin F.M."/>
            <person name="Hacquard S."/>
        </authorList>
    </citation>
    <scope>NUCLEOTIDE SEQUENCE</scope>
    <source>
        <strain evidence="1">FSSC 5 MPI-SDFR-AT-0091</strain>
    </source>
</reference>
<evidence type="ECO:0000313" key="1">
    <source>
        <dbReference type="EMBL" id="KAH7275293.1"/>
    </source>
</evidence>